<evidence type="ECO:0000256" key="4">
    <source>
        <dbReference type="SAM" id="SignalP"/>
    </source>
</evidence>
<dbReference type="PROSITE" id="PS00118">
    <property type="entry name" value="PA2_HIS"/>
    <property type="match status" value="1"/>
</dbReference>
<feature type="signal peptide" evidence="4">
    <location>
        <begin position="1"/>
        <end position="22"/>
    </location>
</feature>
<feature type="compositionally biased region" description="Basic residues" evidence="3">
    <location>
        <begin position="661"/>
        <end position="671"/>
    </location>
</feature>
<feature type="region of interest" description="Disordered" evidence="3">
    <location>
        <begin position="447"/>
        <end position="500"/>
    </location>
</feature>
<dbReference type="Pfam" id="PF05826">
    <property type="entry name" value="Phospholip_A2_2"/>
    <property type="match status" value="3"/>
</dbReference>
<dbReference type="GO" id="GO:0006644">
    <property type="term" value="P:phospholipid metabolic process"/>
    <property type="evidence" value="ECO:0007669"/>
    <property type="project" value="InterPro"/>
</dbReference>
<feature type="chain" id="PRO_5016396712" description="Phospholipase A2-like central domain-containing protein" evidence="4">
    <location>
        <begin position="23"/>
        <end position="687"/>
    </location>
</feature>
<feature type="compositionally biased region" description="Polar residues" evidence="3">
    <location>
        <begin position="459"/>
        <end position="471"/>
    </location>
</feature>
<dbReference type="Proteomes" id="UP000250572">
    <property type="component" value="Unassembled WGS sequence"/>
</dbReference>
<dbReference type="Gene3D" id="1.20.90.10">
    <property type="entry name" value="Phospholipase A2 domain"/>
    <property type="match status" value="3"/>
</dbReference>
<evidence type="ECO:0000256" key="1">
    <source>
        <dbReference type="ARBA" id="ARBA00004613"/>
    </source>
</evidence>
<dbReference type="SUPFAM" id="SSF48619">
    <property type="entry name" value="Phospholipase A2, PLA2"/>
    <property type="match status" value="1"/>
</dbReference>
<comment type="caution">
    <text evidence="6">The sequence shown here is derived from an EMBL/GenBank/DDBJ whole genome shotgun (WGS) entry which is preliminary data.</text>
</comment>
<feature type="domain" description="Phospholipase A2-like central" evidence="5">
    <location>
        <begin position="317"/>
        <end position="396"/>
    </location>
</feature>
<accession>A0A315VT94</accession>
<comment type="subcellular location">
    <subcellularLocation>
        <location evidence="1">Secreted</location>
    </subcellularLocation>
</comment>
<dbReference type="InterPro" id="IPR036444">
    <property type="entry name" value="PLipase_A2_dom_sf"/>
</dbReference>
<feature type="domain" description="Phospholipase A2-like central" evidence="5">
    <location>
        <begin position="523"/>
        <end position="582"/>
    </location>
</feature>
<evidence type="ECO:0000256" key="3">
    <source>
        <dbReference type="SAM" id="MobiDB-lite"/>
    </source>
</evidence>
<evidence type="ECO:0000313" key="6">
    <source>
        <dbReference type="EMBL" id="PWA26794.1"/>
    </source>
</evidence>
<dbReference type="InterPro" id="IPR033113">
    <property type="entry name" value="PLA2_histidine"/>
</dbReference>
<proteinExistence type="predicted"/>
<keyword evidence="2" id="KW-0964">Secreted</keyword>
<evidence type="ECO:0000313" key="7">
    <source>
        <dbReference type="Proteomes" id="UP000250572"/>
    </source>
</evidence>
<dbReference type="STRING" id="33528.ENSGAFP00000007106"/>
<dbReference type="EMBL" id="NHOQ01001156">
    <property type="protein sequence ID" value="PWA26794.1"/>
    <property type="molecule type" value="Genomic_DNA"/>
</dbReference>
<keyword evidence="7" id="KW-1185">Reference proteome</keyword>
<gene>
    <name evidence="6" type="ORF">CCH79_00001227</name>
</gene>
<feature type="region of interest" description="Disordered" evidence="3">
    <location>
        <begin position="627"/>
        <end position="648"/>
    </location>
</feature>
<feature type="compositionally biased region" description="Low complexity" evidence="3">
    <location>
        <begin position="473"/>
        <end position="500"/>
    </location>
</feature>
<feature type="region of interest" description="Disordered" evidence="3">
    <location>
        <begin position="660"/>
        <end position="687"/>
    </location>
</feature>
<dbReference type="AlphaFoldDB" id="A0A315VT94"/>
<sequence length="687" mass="74774">MTHIPALLALTVTSALLGRAAARASIDCSWTKVSSNGQLHVSFLRGDPQGSAAAPRLYHGVWSGERALLGCTWSDDAALIQSYLSACRGRTREFKDRAGKTLDLESLFDADRCVSLASPSFANLPEHTAGRHVRSLGDQGEGERSEVRIHARVKRGFIVPGTLWCGSGNKAPSYADLGFTFSQSTPCNNHNQYQPEIILILLNLSSLSSSSAWSGAGFWVVTLLEGGISGGVILVAGMYVGPEETTGCLLLSRSAAGTADTLSVVVLAVCSHCSDALDCFCRGSEETKEDDQSCSNRRHHGSYIKAAASIDGSVMADGSGNGVFSDTDSCCREHDQCKHTILSFQSDFGVFNSNIFTMSHCDCDNKFRRCLTEANDSIADVVGYTFFNLLKMHCFTFSHRLQCAERNWFGMCKKTQMAVYADVHSPTLYESSESKEGCVNSSCSDVNSTSPARLHETNTSRPHLLSSTAATDTVPAASATPSVTAATDATNSTDAEASASTVRREDLGNVLPSTSLQRSAVTAEDRSCAPYKELDECKNKILPRQRKYGLHNTETGTLFHCNCTARLFHALTQQRQLSKVETLLIGHVSQSCFLPQDCTSSSNCTATVVKAELPRLDPTSVEVAERRHLQAKRRKGRRPGETKAKRKDRTVRLYKLCMRMTRPKQTKKNKKQVQSTEPPRITGTQVN</sequence>
<feature type="domain" description="Phospholipase A2-like central" evidence="5">
    <location>
        <begin position="158"/>
        <end position="196"/>
    </location>
</feature>
<dbReference type="PANTHER" id="PTHR12253">
    <property type="entry name" value="RH14732P"/>
    <property type="match status" value="1"/>
</dbReference>
<feature type="compositionally biased region" description="Polar residues" evidence="3">
    <location>
        <begin position="672"/>
        <end position="687"/>
    </location>
</feature>
<evidence type="ECO:0000256" key="2">
    <source>
        <dbReference type="ARBA" id="ARBA00022525"/>
    </source>
</evidence>
<dbReference type="GO" id="GO:0005576">
    <property type="term" value="C:extracellular region"/>
    <property type="evidence" value="ECO:0007669"/>
    <property type="project" value="UniProtKB-SubCell"/>
</dbReference>
<evidence type="ECO:0000259" key="5">
    <source>
        <dbReference type="Pfam" id="PF05826"/>
    </source>
</evidence>
<dbReference type="GO" id="GO:0004623">
    <property type="term" value="F:phospholipase A2 activity"/>
    <property type="evidence" value="ECO:0007669"/>
    <property type="project" value="InterPro"/>
</dbReference>
<protein>
    <recommendedName>
        <fullName evidence="5">Phospholipase A2-like central domain-containing protein</fullName>
    </recommendedName>
</protein>
<dbReference type="InterPro" id="IPR016090">
    <property type="entry name" value="PLA2-like_dom"/>
</dbReference>
<keyword evidence="4" id="KW-0732">Signal</keyword>
<reference evidence="6 7" key="1">
    <citation type="journal article" date="2018" name="G3 (Bethesda)">
        <title>A High-Quality Reference Genome for the Invasive Mosquitofish Gambusia affinis Using a Chicago Library.</title>
        <authorList>
            <person name="Hoffberg S.L."/>
            <person name="Troendle N.J."/>
            <person name="Glenn T.C."/>
            <person name="Mahmud O."/>
            <person name="Louha S."/>
            <person name="Chalopin D."/>
            <person name="Bennetzen J.L."/>
            <person name="Mauricio R."/>
        </authorList>
    </citation>
    <scope>NUCLEOTIDE SEQUENCE [LARGE SCALE GENOMIC DNA]</scope>
    <source>
        <strain evidence="6">NE01/NJP1002.9</strain>
        <tissue evidence="6">Muscle</tissue>
    </source>
</reference>
<organism evidence="6 7">
    <name type="scientific">Gambusia affinis</name>
    <name type="common">Western mosquitofish</name>
    <name type="synonym">Heterandria affinis</name>
    <dbReference type="NCBI Taxonomy" id="33528"/>
    <lineage>
        <taxon>Eukaryota</taxon>
        <taxon>Metazoa</taxon>
        <taxon>Chordata</taxon>
        <taxon>Craniata</taxon>
        <taxon>Vertebrata</taxon>
        <taxon>Euteleostomi</taxon>
        <taxon>Actinopterygii</taxon>
        <taxon>Neopterygii</taxon>
        <taxon>Teleostei</taxon>
        <taxon>Neoteleostei</taxon>
        <taxon>Acanthomorphata</taxon>
        <taxon>Ovalentaria</taxon>
        <taxon>Atherinomorphae</taxon>
        <taxon>Cyprinodontiformes</taxon>
        <taxon>Poeciliidae</taxon>
        <taxon>Poeciliinae</taxon>
        <taxon>Gambusia</taxon>
    </lineage>
</organism>
<dbReference type="GO" id="GO:0050482">
    <property type="term" value="P:arachidonate secretion"/>
    <property type="evidence" value="ECO:0007669"/>
    <property type="project" value="InterPro"/>
</dbReference>
<name>A0A315VT94_GAMAF</name>